<dbReference type="GO" id="GO:0030245">
    <property type="term" value="P:cellulose catabolic process"/>
    <property type="evidence" value="ECO:0007669"/>
    <property type="project" value="UniProtKB-KW"/>
</dbReference>
<dbReference type="Pfam" id="PF03442">
    <property type="entry name" value="CBM_X2"/>
    <property type="match status" value="1"/>
</dbReference>
<dbReference type="InterPro" id="IPR050386">
    <property type="entry name" value="Glycosyl_hydrolase_5"/>
</dbReference>
<evidence type="ECO:0000256" key="5">
    <source>
        <dbReference type="ARBA" id="ARBA00023277"/>
    </source>
</evidence>
<keyword evidence="2" id="KW-0732">Signal</keyword>
<reference evidence="12" key="2">
    <citation type="journal article" date="2018" name="Nat. Commun.">
        <title>Extreme sensitivity to ultraviolet light in the fungal pathogen causing white-nose syndrome of bats.</title>
        <authorList>
            <person name="Palmer J.M."/>
            <person name="Drees K.P."/>
            <person name="Foster J.T."/>
            <person name="Lindner D.L."/>
        </authorList>
    </citation>
    <scope>NUCLEOTIDE SEQUENCE [LARGE SCALE GENOMIC DNA]</scope>
    <source>
        <strain evidence="12">UAMH 10579</strain>
    </source>
</reference>
<organism evidence="11 12">
    <name type="scientific">Pseudogymnoascus verrucosus</name>
    <dbReference type="NCBI Taxonomy" id="342668"/>
    <lineage>
        <taxon>Eukaryota</taxon>
        <taxon>Fungi</taxon>
        <taxon>Dikarya</taxon>
        <taxon>Ascomycota</taxon>
        <taxon>Pezizomycotina</taxon>
        <taxon>Leotiomycetes</taxon>
        <taxon>Thelebolales</taxon>
        <taxon>Thelebolaceae</taxon>
        <taxon>Pseudogymnoascus</taxon>
    </lineage>
</organism>
<evidence type="ECO:0000313" key="11">
    <source>
        <dbReference type="EMBL" id="OBT92152.1"/>
    </source>
</evidence>
<evidence type="ECO:0000256" key="6">
    <source>
        <dbReference type="ARBA" id="ARBA00023295"/>
    </source>
</evidence>
<evidence type="ECO:0000256" key="4">
    <source>
        <dbReference type="ARBA" id="ARBA00023001"/>
    </source>
</evidence>
<reference evidence="11 12" key="1">
    <citation type="submission" date="2016-03" db="EMBL/GenBank/DDBJ databases">
        <title>Comparative genomics of Pseudogymnoascus destructans, the fungus causing white-nose syndrome of bats.</title>
        <authorList>
            <person name="Palmer J.M."/>
            <person name="Drees K.P."/>
            <person name="Foster J.T."/>
            <person name="Lindner D.L."/>
        </authorList>
    </citation>
    <scope>NUCLEOTIDE SEQUENCE [LARGE SCALE GENOMIC DNA]</scope>
    <source>
        <strain evidence="11 12">UAMH 10579</strain>
    </source>
</reference>
<dbReference type="InterPro" id="IPR014756">
    <property type="entry name" value="Ig_E-set"/>
</dbReference>
<dbReference type="Proteomes" id="UP000091956">
    <property type="component" value="Unassembled WGS sequence"/>
</dbReference>
<dbReference type="GO" id="GO:0030248">
    <property type="term" value="F:cellulose binding"/>
    <property type="evidence" value="ECO:0007669"/>
    <property type="project" value="InterPro"/>
</dbReference>
<feature type="domain" description="CBM1" evidence="10">
    <location>
        <begin position="11"/>
        <end position="38"/>
    </location>
</feature>
<keyword evidence="4" id="KW-0136">Cellulose degradation</keyword>
<evidence type="ECO:0000256" key="3">
    <source>
        <dbReference type="ARBA" id="ARBA00022801"/>
    </source>
</evidence>
<dbReference type="SUPFAM" id="SSF57180">
    <property type="entry name" value="Cellulose-binding domain"/>
    <property type="match status" value="1"/>
</dbReference>
<dbReference type="SMART" id="SM00236">
    <property type="entry name" value="fCBD"/>
    <property type="match status" value="1"/>
</dbReference>
<dbReference type="Gene3D" id="3.20.20.80">
    <property type="entry name" value="Glycosidases"/>
    <property type="match status" value="1"/>
</dbReference>
<name>A0A1B8G8J6_9PEZI</name>
<dbReference type="Pfam" id="PF00734">
    <property type="entry name" value="CBM_1"/>
    <property type="match status" value="1"/>
</dbReference>
<dbReference type="PANTHER" id="PTHR31297">
    <property type="entry name" value="GLUCAN ENDO-1,6-BETA-GLUCOSIDASE B"/>
    <property type="match status" value="1"/>
</dbReference>
<dbReference type="InterPro" id="IPR001547">
    <property type="entry name" value="Glyco_hydro_5"/>
</dbReference>
<dbReference type="InterPro" id="IPR035971">
    <property type="entry name" value="CBD_sf"/>
</dbReference>
<dbReference type="SUPFAM" id="SSF81296">
    <property type="entry name" value="E set domains"/>
    <property type="match status" value="1"/>
</dbReference>
<evidence type="ECO:0000259" key="10">
    <source>
        <dbReference type="SMART" id="SM00236"/>
    </source>
</evidence>
<evidence type="ECO:0000256" key="9">
    <source>
        <dbReference type="RuleBase" id="RU361153"/>
    </source>
</evidence>
<dbReference type="InterPro" id="IPR000254">
    <property type="entry name" value="CBD"/>
</dbReference>
<dbReference type="EMBL" id="KV460272">
    <property type="protein sequence ID" value="OBT92152.1"/>
    <property type="molecule type" value="Genomic_DNA"/>
</dbReference>
<keyword evidence="8" id="KW-0624">Polysaccharide degradation</keyword>
<keyword evidence="7" id="KW-0961">Cell wall biogenesis/degradation</keyword>
<dbReference type="GeneID" id="28843430"/>
<dbReference type="InterPro" id="IPR017853">
    <property type="entry name" value="GH"/>
</dbReference>
<dbReference type="SUPFAM" id="SSF51445">
    <property type="entry name" value="(Trans)glycosidases"/>
    <property type="match status" value="1"/>
</dbReference>
<dbReference type="OrthoDB" id="412536at2759"/>
<keyword evidence="3 9" id="KW-0378">Hydrolase</keyword>
<dbReference type="GO" id="GO:0005978">
    <property type="term" value="P:glycogen biosynthetic process"/>
    <property type="evidence" value="ECO:0007669"/>
    <property type="project" value="UniProtKB-UniPathway"/>
</dbReference>
<evidence type="ECO:0000256" key="1">
    <source>
        <dbReference type="ARBA" id="ARBA00005641"/>
    </source>
</evidence>
<evidence type="ECO:0000256" key="8">
    <source>
        <dbReference type="ARBA" id="ARBA00023326"/>
    </source>
</evidence>
<protein>
    <recommendedName>
        <fullName evidence="10">CBM1 domain-containing protein</fullName>
    </recommendedName>
</protein>
<gene>
    <name evidence="11" type="ORF">VE01_10044</name>
</gene>
<dbReference type="InterPro" id="IPR013783">
    <property type="entry name" value="Ig-like_fold"/>
</dbReference>
<keyword evidence="5" id="KW-0119">Carbohydrate metabolism</keyword>
<keyword evidence="6 9" id="KW-0326">Glycosidase</keyword>
<keyword evidence="12" id="KW-1185">Reference proteome</keyword>
<dbReference type="Gene3D" id="2.60.40.10">
    <property type="entry name" value="Immunoglobulins"/>
    <property type="match status" value="1"/>
</dbReference>
<dbReference type="InterPro" id="IPR005102">
    <property type="entry name" value="Carbo-bd_X2"/>
</dbReference>
<accession>A0A1B8G8J6</accession>
<dbReference type="RefSeq" id="XP_018125885.1">
    <property type="nucleotide sequence ID" value="XM_018279451.1"/>
</dbReference>
<dbReference type="AlphaFoldDB" id="A0A1B8G8J6"/>
<dbReference type="STRING" id="342668.A0A1B8G8J6"/>
<evidence type="ECO:0000313" key="12">
    <source>
        <dbReference type="Proteomes" id="UP000091956"/>
    </source>
</evidence>
<dbReference type="GO" id="GO:0009986">
    <property type="term" value="C:cell surface"/>
    <property type="evidence" value="ECO:0007669"/>
    <property type="project" value="TreeGrafter"/>
</dbReference>
<dbReference type="PANTHER" id="PTHR31297:SF41">
    <property type="entry name" value="ENDOGLUCANASE, PUTATIVE (AFU_ORTHOLOGUE AFUA_5G01830)-RELATED"/>
    <property type="match status" value="1"/>
</dbReference>
<dbReference type="GO" id="GO:0005576">
    <property type="term" value="C:extracellular region"/>
    <property type="evidence" value="ECO:0007669"/>
    <property type="project" value="InterPro"/>
</dbReference>
<dbReference type="GO" id="GO:0071555">
    <property type="term" value="P:cell wall organization"/>
    <property type="evidence" value="ECO:0007669"/>
    <property type="project" value="UniProtKB-KW"/>
</dbReference>
<sequence>MSAVYNFLIGGGLNYTGKIACNSGETCVFANDYWYQCQTALIPTCTTSFAPITASDAFAALTPGIRVLVTWFGHISVDSSPWTIDSTWLDRVEAVVDQVLDRGFYAIINVHHDSQLWANLATSGANHTLIEEKFKSIWTQVGVKLGCKSSKLLFESINEPAGSTESEAVELNALNDIFLDAINIAGGFNPQRTHLFFGDWGTTIWGSDDDKAALDLDFSLFHDNFTSIPTFIGEWDATPAADLLDCSTHTWYDETVIDILINAAADTVNSLPESTTDLSATSQSGSAYLFHAIGAPVTDQSVSYILNGNTLASIKNSAGTSLTTSQFTFSSGGVLTLSMAYLSPFYDASSTAGIKDTLTLQFSKGADLSLQIVQYGTPTIGATSYTAQATDMEIPISYAGLAKGATVRAVLADGTYLTNAWTTSSGPLQQGRWTQGNYGFDSSNFIIYDSGGQQIIAAGQPVSLMLEFYPRSVGENVVNITVHS</sequence>
<evidence type="ECO:0000256" key="2">
    <source>
        <dbReference type="ARBA" id="ARBA00022729"/>
    </source>
</evidence>
<dbReference type="Pfam" id="PF00150">
    <property type="entry name" value="Cellulase"/>
    <property type="match status" value="1"/>
</dbReference>
<evidence type="ECO:0000256" key="7">
    <source>
        <dbReference type="ARBA" id="ARBA00023316"/>
    </source>
</evidence>
<dbReference type="UniPathway" id="UPA00164"/>
<dbReference type="GO" id="GO:0008422">
    <property type="term" value="F:beta-glucosidase activity"/>
    <property type="evidence" value="ECO:0007669"/>
    <property type="project" value="TreeGrafter"/>
</dbReference>
<proteinExistence type="inferred from homology"/>
<comment type="similarity">
    <text evidence="1 9">Belongs to the glycosyl hydrolase 5 (cellulase A) family.</text>
</comment>